<dbReference type="RefSeq" id="WP_340197479.1">
    <property type="nucleotide sequence ID" value="NZ_JBBKAP010000068.1"/>
</dbReference>
<comment type="caution">
    <text evidence="2">The sequence shown here is derived from an EMBL/GenBank/DDBJ whole genome shotgun (WGS) entry which is preliminary data.</text>
</comment>
<dbReference type="InterPro" id="IPR007345">
    <property type="entry name" value="Polysacch_pyruvyl_Trfase"/>
</dbReference>
<feature type="domain" description="Polysaccharide pyruvyl transferase" evidence="1">
    <location>
        <begin position="19"/>
        <end position="280"/>
    </location>
</feature>
<proteinExistence type="predicted"/>
<sequence>MTPTDRRSFVYLGWQGHANFGDDLLHETWRAALDDPLAIEAPLNARDYLRGAAAFARDRLRTRRSERVVLIGGGTTVGFAAWAEHARLAARNYGAAGIVGVGLGAAAGSDTYALDRHQQDWAAWHDLDRLRIAGVRGPITELEVTTHLGPVTISGDPALLYPLVRPVQPAGAVGERRIGVSLGSDPTSRFDVDTVATAVDAHARATGVDQVVAFALSVPDQEVARALSKRLRTPSVVHEYTDVAETMSVIAGCELVVSERLHGAVAAVSLDVPTVPLSYASKCDDFWASLTGHPAPITVGHTADDLVHAMQQADVVRSEITGAVFAQQERLADIRRELTDWRRGARSTADLLTPTAAAAPAAGVEPA</sequence>
<gene>
    <name evidence="2" type="ORF">WMN62_07715</name>
</gene>
<accession>A0ABU8Y9J1</accession>
<evidence type="ECO:0000313" key="2">
    <source>
        <dbReference type="EMBL" id="MEK0171352.1"/>
    </source>
</evidence>
<dbReference type="Proteomes" id="UP001370299">
    <property type="component" value="Unassembled WGS sequence"/>
</dbReference>
<keyword evidence="3" id="KW-1185">Reference proteome</keyword>
<keyword evidence="2" id="KW-0808">Transferase</keyword>
<reference evidence="2 3" key="1">
    <citation type="submission" date="2024-03" db="EMBL/GenBank/DDBJ databases">
        <title>Whole genomes of four grape xylem sap localized bacterial endophytes.</title>
        <authorList>
            <person name="Kumar G."/>
            <person name="Savka M.A."/>
        </authorList>
    </citation>
    <scope>NUCLEOTIDE SEQUENCE [LARGE SCALE GENOMIC DNA]</scope>
    <source>
        <strain evidence="2 3">RIT_GXS8</strain>
    </source>
</reference>
<dbReference type="PANTHER" id="PTHR36836:SF1">
    <property type="entry name" value="COLANIC ACID BIOSYNTHESIS PROTEIN WCAK"/>
    <property type="match status" value="1"/>
</dbReference>
<dbReference type="EC" id="2.4.-.-" evidence="2"/>
<dbReference type="Pfam" id="PF04230">
    <property type="entry name" value="PS_pyruv_trans"/>
    <property type="match status" value="1"/>
</dbReference>
<dbReference type="EMBL" id="JBBLYY010000041">
    <property type="protein sequence ID" value="MEK0171352.1"/>
    <property type="molecule type" value="Genomic_DNA"/>
</dbReference>
<keyword evidence="2" id="KW-0328">Glycosyltransferase</keyword>
<dbReference type="GO" id="GO:0016757">
    <property type="term" value="F:glycosyltransferase activity"/>
    <property type="evidence" value="ECO:0007669"/>
    <property type="project" value="UniProtKB-KW"/>
</dbReference>
<name>A0ABU8Y9J1_9MICO</name>
<protein>
    <submittedName>
        <fullName evidence="2">Polysaccharide pyruvyl transferase family protein</fullName>
        <ecNumber evidence="2">2.4.-.-</ecNumber>
    </submittedName>
</protein>
<dbReference type="PANTHER" id="PTHR36836">
    <property type="entry name" value="COLANIC ACID BIOSYNTHESIS PROTEIN WCAK"/>
    <property type="match status" value="1"/>
</dbReference>
<evidence type="ECO:0000313" key="3">
    <source>
        <dbReference type="Proteomes" id="UP001370299"/>
    </source>
</evidence>
<organism evidence="2 3">
    <name type="scientific">Curtobacterium citreum</name>
    <dbReference type="NCBI Taxonomy" id="2036"/>
    <lineage>
        <taxon>Bacteria</taxon>
        <taxon>Bacillati</taxon>
        <taxon>Actinomycetota</taxon>
        <taxon>Actinomycetes</taxon>
        <taxon>Micrococcales</taxon>
        <taxon>Microbacteriaceae</taxon>
        <taxon>Curtobacterium</taxon>
    </lineage>
</organism>
<evidence type="ECO:0000259" key="1">
    <source>
        <dbReference type="Pfam" id="PF04230"/>
    </source>
</evidence>